<dbReference type="CDD" id="cd05660">
    <property type="entry name" value="M28_like_PA"/>
    <property type="match status" value="1"/>
</dbReference>
<dbReference type="InterPro" id="IPR007484">
    <property type="entry name" value="Peptidase_M28"/>
</dbReference>
<reference evidence="2 3" key="1">
    <citation type="journal article" date="2014" name="Int. J. Syst. Evol. Microbiol.">
        <title>Complete genome sequence of Corynebacterium casei LMG S-19264T (=DSM 44701T), isolated from a smear-ripened cheese.</title>
        <authorList>
            <consortium name="US DOE Joint Genome Institute (JGI-PGF)"/>
            <person name="Walter F."/>
            <person name="Albersmeier A."/>
            <person name="Kalinowski J."/>
            <person name="Ruckert C."/>
        </authorList>
    </citation>
    <scope>NUCLEOTIDE SEQUENCE [LARGE SCALE GENOMIC DNA]</scope>
    <source>
        <strain evidence="2 3">CGMCC 1.15295</strain>
    </source>
</reference>
<dbReference type="SUPFAM" id="SSF53187">
    <property type="entry name" value="Zn-dependent exopeptidases"/>
    <property type="match status" value="1"/>
</dbReference>
<evidence type="ECO:0000313" key="2">
    <source>
        <dbReference type="EMBL" id="GFZ76500.1"/>
    </source>
</evidence>
<evidence type="ECO:0000259" key="1">
    <source>
        <dbReference type="Pfam" id="PF04389"/>
    </source>
</evidence>
<dbReference type="Pfam" id="PF04389">
    <property type="entry name" value="Peptidase_M28"/>
    <property type="match status" value="1"/>
</dbReference>
<keyword evidence="3" id="KW-1185">Reference proteome</keyword>
<comment type="caution">
    <text evidence="2">The sequence shown here is derived from an EMBL/GenBank/DDBJ whole genome shotgun (WGS) entry which is preliminary data.</text>
</comment>
<dbReference type="InterPro" id="IPR045175">
    <property type="entry name" value="M28_fam"/>
</dbReference>
<evidence type="ECO:0000313" key="3">
    <source>
        <dbReference type="Proteomes" id="UP000598120"/>
    </source>
</evidence>
<dbReference type="AlphaFoldDB" id="A0A8J2TN07"/>
<gene>
    <name evidence="2" type="ORF">GCM10011531_02150</name>
</gene>
<dbReference type="Gene3D" id="3.40.630.10">
    <property type="entry name" value="Zn peptidases"/>
    <property type="match status" value="1"/>
</dbReference>
<accession>A0A8J2TN07</accession>
<feature type="domain" description="Peptidase M28" evidence="1">
    <location>
        <begin position="117"/>
        <end position="326"/>
    </location>
</feature>
<dbReference type="PANTHER" id="PTHR12147:SF26">
    <property type="entry name" value="PEPTIDASE M28 DOMAIN-CONTAINING PROTEIN"/>
    <property type="match status" value="1"/>
</dbReference>
<dbReference type="Proteomes" id="UP000598120">
    <property type="component" value="Unassembled WGS sequence"/>
</dbReference>
<dbReference type="EMBL" id="BMIC01000001">
    <property type="protein sequence ID" value="GFZ76500.1"/>
    <property type="molecule type" value="Genomic_DNA"/>
</dbReference>
<proteinExistence type="predicted"/>
<dbReference type="PROSITE" id="PS51257">
    <property type="entry name" value="PROKAR_LIPOPROTEIN"/>
    <property type="match status" value="1"/>
</dbReference>
<organism evidence="2 3">
    <name type="scientific">Aquaticitalea lipolytica</name>
    <dbReference type="NCBI Taxonomy" id="1247562"/>
    <lineage>
        <taxon>Bacteria</taxon>
        <taxon>Pseudomonadati</taxon>
        <taxon>Bacteroidota</taxon>
        <taxon>Flavobacteriia</taxon>
        <taxon>Flavobacteriales</taxon>
        <taxon>Flavobacteriaceae</taxon>
        <taxon>Aquaticitalea</taxon>
    </lineage>
</organism>
<protein>
    <submittedName>
        <fullName evidence="2">Peptidase M28</fullName>
    </submittedName>
</protein>
<dbReference type="GO" id="GO:0006508">
    <property type="term" value="P:proteolysis"/>
    <property type="evidence" value="ECO:0007669"/>
    <property type="project" value="InterPro"/>
</dbReference>
<name>A0A8J2TN07_9FLAO</name>
<dbReference type="PANTHER" id="PTHR12147">
    <property type="entry name" value="METALLOPEPTIDASE M28 FAMILY MEMBER"/>
    <property type="match status" value="1"/>
</dbReference>
<dbReference type="RefSeq" id="WP_188604489.1">
    <property type="nucleotide sequence ID" value="NZ_BMIC01000001.1"/>
</dbReference>
<dbReference type="GO" id="GO:0008235">
    <property type="term" value="F:metalloexopeptidase activity"/>
    <property type="evidence" value="ECO:0007669"/>
    <property type="project" value="InterPro"/>
</dbReference>
<sequence>MKVLIFVSALSLVGSCATKRYTEKIQDIKDNIKFEDVNQINNFANTITADELSKNVYAFSSDENQGRKTGTLGHHNASSFLKKYYIKEGISSPLGTDNYYQNIPESFFTNEIKNSQNVVAFIKGSEFPNEILIISAHSDHLGTIDNIIYNGADDNGSGTAAVMEMAQAFKIAEQKGFGPKRSILFLHLTGEEEGLYGSRYYTEHPIFSIENTIANLNIDMIGRVDKLHENNPNYIYIIGADRLSTELHYISEAANKQFTNLVLDYKLNSESDPNRYYFRSDHYNFALKGVPVIFYFNGEHADYHQPTDTADKINYPLLEKRTKLIFTTAWYLVNSPKRIIADKR</sequence>